<evidence type="ECO:0000256" key="1">
    <source>
        <dbReference type="SAM" id="SignalP"/>
    </source>
</evidence>
<dbReference type="STRING" id="310780.SAMN05216267_101062"/>
<dbReference type="EMBL" id="FODD01000010">
    <property type="protein sequence ID" value="SEN78874.1"/>
    <property type="molecule type" value="Genomic_DNA"/>
</dbReference>
<feature type="chain" id="PRO_5010374483" description="DUF3103 family protein" evidence="1">
    <location>
        <begin position="32"/>
        <end position="411"/>
    </location>
</feature>
<dbReference type="RefSeq" id="WP_069466935.1">
    <property type="nucleotide sequence ID" value="NZ_FODD01000010.1"/>
</dbReference>
<accession>A0A1H8JDJ5</accession>
<reference evidence="2 3" key="1">
    <citation type="submission" date="2016-10" db="EMBL/GenBank/DDBJ databases">
        <authorList>
            <person name="de Groot N.N."/>
        </authorList>
    </citation>
    <scope>NUCLEOTIDE SEQUENCE [LARGE SCALE GENOMIC DNA]</scope>
    <source>
        <strain evidence="2 3">CGMCC 4.2026</strain>
    </source>
</reference>
<dbReference type="OrthoDB" id="6190837at2"/>
<evidence type="ECO:0000313" key="2">
    <source>
        <dbReference type="EMBL" id="SEN78874.1"/>
    </source>
</evidence>
<gene>
    <name evidence="2" type="ORF">SAMN05216267_101062</name>
</gene>
<dbReference type="Proteomes" id="UP000181951">
    <property type="component" value="Unassembled WGS sequence"/>
</dbReference>
<proteinExistence type="predicted"/>
<keyword evidence="3" id="KW-1185">Reference proteome</keyword>
<protein>
    <recommendedName>
        <fullName evidence="4">DUF3103 family protein</fullName>
    </recommendedName>
</protein>
<dbReference type="AlphaFoldDB" id="A0A1H8JDJ5"/>
<dbReference type="InterPro" id="IPR021452">
    <property type="entry name" value="DUF3103"/>
</dbReference>
<organism evidence="2 3">
    <name type="scientific">Actinacidiphila rubida</name>
    <dbReference type="NCBI Taxonomy" id="310780"/>
    <lineage>
        <taxon>Bacteria</taxon>
        <taxon>Bacillati</taxon>
        <taxon>Actinomycetota</taxon>
        <taxon>Actinomycetes</taxon>
        <taxon>Kitasatosporales</taxon>
        <taxon>Streptomycetaceae</taxon>
        <taxon>Actinacidiphila</taxon>
    </lineage>
</organism>
<sequence>MNTPLTRCGALALVVCAATVAALQGMTTVSAFPAAADQPVGRPAGTAASPASPASPAAVAAAASAVAATEARTARAVAASLADPGWRARVRSAALASHEVDLSALIAGDTAPAGRRLTSEVTAADRRIAEAKGLDKSIGSLLRLRLGTQAMAAELDPGNVPLVAAAITDDKAATVTGYDAHGRGHTLNARTAPRQAVYVVDIDVSKAAAAGMKLVSGTLNAAGVESDSVSGAAQATPRSAGAAHPADASGYWATKMDAVYLNDDEEPWVLGDAEIYSLVSGFGLDGTVRVDSVDMPYLDNDHHTYYPNQLIINWSNFKYDALDLVMMESDSGTNYQQLAIALADALLTITDQGAYQPLVDAILNAIPSAWYSNDDDYVDSWYTITEQESGTIHGARGNGWMTVEPYWVSAL</sequence>
<evidence type="ECO:0008006" key="4">
    <source>
        <dbReference type="Google" id="ProtNLM"/>
    </source>
</evidence>
<name>A0A1H8JDJ5_9ACTN</name>
<evidence type="ECO:0000313" key="3">
    <source>
        <dbReference type="Proteomes" id="UP000181951"/>
    </source>
</evidence>
<dbReference type="Pfam" id="PF11301">
    <property type="entry name" value="DUF3103"/>
    <property type="match status" value="1"/>
</dbReference>
<feature type="signal peptide" evidence="1">
    <location>
        <begin position="1"/>
        <end position="31"/>
    </location>
</feature>
<keyword evidence="1" id="KW-0732">Signal</keyword>